<sequence>MTCGGGRHKSPPFINIYNSIAGRILSIFQVAGTRHDIGWGSSSGGSFSAAAASQLTTQRRPEKIWPTCESSWKIMLRNLCWQGALLLLFLQESMSTAQVLDFRAVIRGGGSASVRLRVRARRLYVIRCCTGQTCSPRGTARPKNITEIVYEYEDDNTTSTDSEETTVEGETTDAEETTATEETTASAEETTVAADETTAAAEETTVAEDTTSAALRLMRKLADLPTTTTSKVPPPTTSTPPPTESSTSTTTTVAATTPWVAPPLPPPPTQKVASIQEAFQYSPEPLYVPSS</sequence>
<dbReference type="AlphaFoldDB" id="A0A8S1BVF3"/>
<keyword evidence="3" id="KW-1185">Reference proteome</keyword>
<feature type="compositionally biased region" description="Acidic residues" evidence="1">
    <location>
        <begin position="151"/>
        <end position="179"/>
    </location>
</feature>
<dbReference type="EMBL" id="CADEPI010000003">
    <property type="protein sequence ID" value="CAB3360406.1"/>
    <property type="molecule type" value="Genomic_DNA"/>
</dbReference>
<evidence type="ECO:0000256" key="1">
    <source>
        <dbReference type="SAM" id="MobiDB-lite"/>
    </source>
</evidence>
<gene>
    <name evidence="2" type="ORF">CLODIP_2_CD08805</name>
</gene>
<feature type="compositionally biased region" description="Pro residues" evidence="1">
    <location>
        <begin position="232"/>
        <end position="243"/>
    </location>
</feature>
<feature type="compositionally biased region" description="Low complexity" evidence="1">
    <location>
        <begin position="180"/>
        <end position="200"/>
    </location>
</feature>
<accession>A0A8S1BVF3</accession>
<protein>
    <submittedName>
        <fullName evidence="2">Uncharacterized protein</fullName>
    </submittedName>
</protein>
<feature type="region of interest" description="Disordered" evidence="1">
    <location>
        <begin position="151"/>
        <end position="200"/>
    </location>
</feature>
<comment type="caution">
    <text evidence="2">The sequence shown here is derived from an EMBL/GenBank/DDBJ whole genome shotgun (WGS) entry which is preliminary data.</text>
</comment>
<organism evidence="2 3">
    <name type="scientific">Cloeon dipterum</name>
    <dbReference type="NCBI Taxonomy" id="197152"/>
    <lineage>
        <taxon>Eukaryota</taxon>
        <taxon>Metazoa</taxon>
        <taxon>Ecdysozoa</taxon>
        <taxon>Arthropoda</taxon>
        <taxon>Hexapoda</taxon>
        <taxon>Insecta</taxon>
        <taxon>Pterygota</taxon>
        <taxon>Palaeoptera</taxon>
        <taxon>Ephemeroptera</taxon>
        <taxon>Pisciforma</taxon>
        <taxon>Baetidae</taxon>
        <taxon>Cloeon</taxon>
    </lineage>
</organism>
<evidence type="ECO:0000313" key="2">
    <source>
        <dbReference type="EMBL" id="CAB3360406.1"/>
    </source>
</evidence>
<proteinExistence type="predicted"/>
<evidence type="ECO:0000313" key="3">
    <source>
        <dbReference type="Proteomes" id="UP000494165"/>
    </source>
</evidence>
<feature type="region of interest" description="Disordered" evidence="1">
    <location>
        <begin position="223"/>
        <end position="270"/>
    </location>
</feature>
<feature type="compositionally biased region" description="Pro residues" evidence="1">
    <location>
        <begin position="260"/>
        <end position="269"/>
    </location>
</feature>
<feature type="compositionally biased region" description="Low complexity" evidence="1">
    <location>
        <begin position="244"/>
        <end position="259"/>
    </location>
</feature>
<dbReference type="Proteomes" id="UP000494165">
    <property type="component" value="Unassembled WGS sequence"/>
</dbReference>
<reference evidence="2 3" key="1">
    <citation type="submission" date="2020-04" db="EMBL/GenBank/DDBJ databases">
        <authorList>
            <person name="Alioto T."/>
            <person name="Alioto T."/>
            <person name="Gomez Garrido J."/>
        </authorList>
    </citation>
    <scope>NUCLEOTIDE SEQUENCE [LARGE SCALE GENOMIC DNA]</scope>
</reference>
<name>A0A8S1BVF3_9INSE</name>